<feature type="compositionally biased region" description="Basic and acidic residues" evidence="1">
    <location>
        <begin position="76"/>
        <end position="91"/>
    </location>
</feature>
<keyword evidence="4" id="KW-1185">Reference proteome</keyword>
<reference evidence="3" key="1">
    <citation type="submission" date="2021-01" db="EMBL/GenBank/DDBJ databases">
        <title>Genome sequence of strain Noviherbaspirillum sp. DKR-6.</title>
        <authorList>
            <person name="Chaudhary D.K."/>
        </authorList>
    </citation>
    <scope>NUCLEOTIDE SEQUENCE</scope>
    <source>
        <strain evidence="3">DKR-6</strain>
    </source>
</reference>
<dbReference type="EMBL" id="JAEPBG010000031">
    <property type="protein sequence ID" value="MBK4738947.1"/>
    <property type="molecule type" value="Genomic_DNA"/>
</dbReference>
<feature type="signal peptide" evidence="2">
    <location>
        <begin position="1"/>
        <end position="40"/>
    </location>
</feature>
<proteinExistence type="predicted"/>
<evidence type="ECO:0000313" key="4">
    <source>
        <dbReference type="Proteomes" id="UP000622890"/>
    </source>
</evidence>
<dbReference type="AlphaFoldDB" id="A0A934T365"/>
<evidence type="ECO:0000256" key="1">
    <source>
        <dbReference type="SAM" id="MobiDB-lite"/>
    </source>
</evidence>
<feature type="compositionally biased region" description="Gly residues" evidence="1">
    <location>
        <begin position="49"/>
        <end position="61"/>
    </location>
</feature>
<feature type="region of interest" description="Disordered" evidence="1">
    <location>
        <begin position="49"/>
        <end position="95"/>
    </location>
</feature>
<dbReference type="RefSeq" id="WP_200598318.1">
    <property type="nucleotide sequence ID" value="NZ_JAEPBG010000031.1"/>
</dbReference>
<feature type="chain" id="PRO_5037808001" evidence="2">
    <location>
        <begin position="41"/>
        <end position="166"/>
    </location>
</feature>
<evidence type="ECO:0000313" key="3">
    <source>
        <dbReference type="EMBL" id="MBK4738947.1"/>
    </source>
</evidence>
<evidence type="ECO:0000256" key="2">
    <source>
        <dbReference type="SAM" id="SignalP"/>
    </source>
</evidence>
<accession>A0A934T365</accession>
<dbReference type="Proteomes" id="UP000622890">
    <property type="component" value="Unassembled WGS sequence"/>
</dbReference>
<name>A0A934T365_9BURK</name>
<keyword evidence="2" id="KW-0732">Signal</keyword>
<protein>
    <submittedName>
        <fullName evidence="3">Uncharacterized protein</fullName>
    </submittedName>
</protein>
<comment type="caution">
    <text evidence="3">The sequence shown here is derived from an EMBL/GenBank/DDBJ whole genome shotgun (WGS) entry which is preliminary data.</text>
</comment>
<organism evidence="3 4">
    <name type="scientific">Noviherbaspirillum pedocola</name>
    <dbReference type="NCBI Taxonomy" id="2801341"/>
    <lineage>
        <taxon>Bacteria</taxon>
        <taxon>Pseudomonadati</taxon>
        <taxon>Pseudomonadota</taxon>
        <taxon>Betaproteobacteria</taxon>
        <taxon>Burkholderiales</taxon>
        <taxon>Oxalobacteraceae</taxon>
        <taxon>Noviherbaspirillum</taxon>
    </lineage>
</organism>
<gene>
    <name evidence="3" type="ORF">JJB74_30405</name>
</gene>
<sequence>MRILNLDARSAAPCRRRTFLRPCSAWLALACAAWGAPLQAAEWGHGGGAGLGHGAGPGGGFDHGHPGGMQPLPRHGSHDGHDGHEGHEGHGGHGSHGAVIIVPPLLGVPFYAYPWPEAAPPPMGFIGRDENGNTVSYWYWCDNPAGYYPYVQTCLSGWRAVQPGSY</sequence>